<keyword evidence="3" id="KW-1185">Reference proteome</keyword>
<dbReference type="InterPro" id="IPR025746">
    <property type="entry name" value="PilX_N_dom"/>
</dbReference>
<sequence>MLSERGSALIFTLIVILILSVLAVAILEITITNYKISYAYANSISATYAAEAGLEKAKSEFNSDLLNTLSNIARTKINANAGKVSNEVLTQDIYRDVASYLQQNVFSKYPQTGYLGDNGQKYTVKSISLDSNYVRTTYTIHIYAEGEYKNFKKEGYAQLIINLESISPLTVSKWEIK</sequence>
<proteinExistence type="predicted"/>
<evidence type="ECO:0000313" key="3">
    <source>
        <dbReference type="Proteomes" id="UP000002064"/>
    </source>
</evidence>
<protein>
    <recommendedName>
        <fullName evidence="1">Type 4 fimbrial biogenesis protein PilX N-terminal domain-containing protein</fullName>
    </recommendedName>
</protein>
<evidence type="ECO:0000313" key="2">
    <source>
        <dbReference type="EMBL" id="ADH60837.1"/>
    </source>
</evidence>
<name>A0ABM5LQ55_THEM3</name>
<dbReference type="EMBL" id="CP002032">
    <property type="protein sequence ID" value="ADH60837.1"/>
    <property type="molecule type" value="Genomic_DNA"/>
</dbReference>
<evidence type="ECO:0000259" key="1">
    <source>
        <dbReference type="Pfam" id="PF14341"/>
    </source>
</evidence>
<gene>
    <name evidence="2" type="ordered locus">Tmath_1119</name>
</gene>
<feature type="domain" description="Type 4 fimbrial biogenesis protein PilX N-terminal" evidence="1">
    <location>
        <begin position="5"/>
        <end position="55"/>
    </location>
</feature>
<reference evidence="2 3" key="1">
    <citation type="submission" date="2010-05" db="EMBL/GenBank/DDBJ databases">
        <title>Complete sequence of Thermoanaerobacter mathranii subsp. mathranii mathranii str. A3.</title>
        <authorList>
            <consortium name="US DOE Joint Genome Institute"/>
            <person name="Lucas S."/>
            <person name="Copeland A."/>
            <person name="Lapidus A."/>
            <person name="Cheng J.-F."/>
            <person name="Bruce D."/>
            <person name="Goodwin L."/>
            <person name="Pitluck S."/>
            <person name="Held B."/>
            <person name="Detter J.C."/>
            <person name="Han C."/>
            <person name="Tapia R."/>
            <person name="Land M."/>
            <person name="Hauser L."/>
            <person name="Kyrpides N."/>
            <person name="Mikhailova N."/>
            <person name="Zhou J."/>
            <person name="Hemme C."/>
            <person name="Woyke T."/>
        </authorList>
    </citation>
    <scope>NUCLEOTIDE SEQUENCE [LARGE SCALE GENOMIC DNA]</scope>
    <source>
        <strain evidence="2 3">A3</strain>
    </source>
</reference>
<dbReference type="RefSeq" id="WP_013150259.1">
    <property type="nucleotide sequence ID" value="NC_014209.1"/>
</dbReference>
<accession>A0ABM5LQ55</accession>
<dbReference type="Proteomes" id="UP000002064">
    <property type="component" value="Chromosome"/>
</dbReference>
<dbReference type="Pfam" id="PF14341">
    <property type="entry name" value="PilX_N"/>
    <property type="match status" value="1"/>
</dbReference>
<organism evidence="2 3">
    <name type="scientific">Thermoanaerobacter mathranii subsp. mathranii (strain DSM 11426 / CCUG 53645 / CIP 108742 / A3)</name>
    <dbReference type="NCBI Taxonomy" id="583358"/>
    <lineage>
        <taxon>Bacteria</taxon>
        <taxon>Bacillati</taxon>
        <taxon>Bacillota</taxon>
        <taxon>Clostridia</taxon>
        <taxon>Thermoanaerobacterales</taxon>
        <taxon>Thermoanaerobacteraceae</taxon>
        <taxon>Thermoanaerobacter</taxon>
    </lineage>
</organism>